<evidence type="ECO:0000256" key="2">
    <source>
        <dbReference type="ARBA" id="ARBA00022475"/>
    </source>
</evidence>
<feature type="active site" evidence="9">
    <location>
        <position position="147"/>
    </location>
</feature>
<evidence type="ECO:0000256" key="11">
    <source>
        <dbReference type="RuleBase" id="RU004181"/>
    </source>
</evidence>
<evidence type="ECO:0000256" key="3">
    <source>
        <dbReference type="ARBA" id="ARBA00022670"/>
    </source>
</evidence>
<dbReference type="Proteomes" id="UP000676194">
    <property type="component" value="Chromosome"/>
</dbReference>
<comment type="catalytic activity">
    <reaction evidence="9 10">
        <text>Release of signal peptides from bacterial membrane prolipoproteins. Hydrolyzes -Xaa-Yaa-Zaa-|-(S,diacylglyceryl)Cys-, in which Xaa is hydrophobic (preferably Leu), and Yaa (Ala or Ser) and Zaa (Gly or Ala) have small, neutral side chains.</text>
        <dbReference type="EC" id="3.4.23.36"/>
    </reaction>
</comment>
<feature type="signal peptide" evidence="12">
    <location>
        <begin position="1"/>
        <end position="22"/>
    </location>
</feature>
<feature type="transmembrane region" description="Helical" evidence="9">
    <location>
        <begin position="157"/>
        <end position="180"/>
    </location>
</feature>
<dbReference type="PRINTS" id="PR00781">
    <property type="entry name" value="LIPOSIGPTASE"/>
</dbReference>
<gene>
    <name evidence="9 13" type="primary">lspA</name>
    <name evidence="13" type="ORF">KIH39_18850</name>
</gene>
<dbReference type="GO" id="GO:0004190">
    <property type="term" value="F:aspartic-type endopeptidase activity"/>
    <property type="evidence" value="ECO:0007669"/>
    <property type="project" value="UniProtKB-UniRule"/>
</dbReference>
<dbReference type="HAMAP" id="MF_00161">
    <property type="entry name" value="LspA"/>
    <property type="match status" value="1"/>
</dbReference>
<dbReference type="UniPathway" id="UPA00665"/>
<keyword evidence="6 9" id="KW-0378">Hydrolase</keyword>
<keyword evidence="7 9" id="KW-1133">Transmembrane helix</keyword>
<evidence type="ECO:0000256" key="6">
    <source>
        <dbReference type="ARBA" id="ARBA00022801"/>
    </source>
</evidence>
<dbReference type="GO" id="GO:0005886">
    <property type="term" value="C:plasma membrane"/>
    <property type="evidence" value="ECO:0007669"/>
    <property type="project" value="UniProtKB-SubCell"/>
</dbReference>
<dbReference type="PANTHER" id="PTHR33695:SF1">
    <property type="entry name" value="LIPOPROTEIN SIGNAL PEPTIDASE"/>
    <property type="match status" value="1"/>
</dbReference>
<accession>A0A8E6EU36</accession>
<comment type="similarity">
    <text evidence="1 9 11">Belongs to the peptidase A8 family.</text>
</comment>
<comment type="caution">
    <text evidence="9">Lacks conserved residue(s) required for the propagation of feature annotation.</text>
</comment>
<keyword evidence="3 9" id="KW-0645">Protease</keyword>
<dbReference type="AlphaFoldDB" id="A0A8E6EU36"/>
<reference evidence="13" key="1">
    <citation type="submission" date="2021-05" db="EMBL/GenBank/DDBJ databases">
        <title>Complete genome sequence of the cellulolytic planctomycete Telmatocola sphagniphila SP2T and characterization of the first cellulase from planctomycetes.</title>
        <authorList>
            <person name="Rakitin A.L."/>
            <person name="Beletsky A.V."/>
            <person name="Naumoff D.G."/>
            <person name="Kulichevskaya I.S."/>
            <person name="Mardanov A.V."/>
            <person name="Ravin N.V."/>
            <person name="Dedysh S.N."/>
        </authorList>
    </citation>
    <scope>NUCLEOTIDE SEQUENCE</scope>
    <source>
        <strain evidence="13">SP2T</strain>
    </source>
</reference>
<keyword evidence="5 9" id="KW-0064">Aspartyl protease</keyword>
<dbReference type="Pfam" id="PF01252">
    <property type="entry name" value="Peptidase_A8"/>
    <property type="match status" value="1"/>
</dbReference>
<evidence type="ECO:0000256" key="1">
    <source>
        <dbReference type="ARBA" id="ARBA00006139"/>
    </source>
</evidence>
<dbReference type="PANTHER" id="PTHR33695">
    <property type="entry name" value="LIPOPROTEIN SIGNAL PEPTIDASE"/>
    <property type="match status" value="1"/>
</dbReference>
<dbReference type="EC" id="3.4.23.36" evidence="9"/>
<dbReference type="RefSeq" id="WP_213494777.1">
    <property type="nucleotide sequence ID" value="NZ_CP074694.1"/>
</dbReference>
<evidence type="ECO:0000256" key="4">
    <source>
        <dbReference type="ARBA" id="ARBA00022692"/>
    </source>
</evidence>
<evidence type="ECO:0000256" key="10">
    <source>
        <dbReference type="RuleBase" id="RU000594"/>
    </source>
</evidence>
<evidence type="ECO:0000256" key="5">
    <source>
        <dbReference type="ARBA" id="ARBA00022750"/>
    </source>
</evidence>
<name>A0A8E6EU36_9BACT</name>
<keyword evidence="2 9" id="KW-1003">Cell membrane</keyword>
<comment type="subcellular location">
    <subcellularLocation>
        <location evidence="9">Cell membrane</location>
        <topology evidence="9">Multi-pass membrane protein</topology>
    </subcellularLocation>
</comment>
<feature type="active site" evidence="9">
    <location>
        <position position="163"/>
    </location>
</feature>
<keyword evidence="12" id="KW-0732">Signal</keyword>
<evidence type="ECO:0000256" key="12">
    <source>
        <dbReference type="SAM" id="SignalP"/>
    </source>
</evidence>
<comment type="function">
    <text evidence="9 10">This protein specifically catalyzes the removal of signal peptides from prolipoproteins.</text>
</comment>
<dbReference type="PROSITE" id="PS00855">
    <property type="entry name" value="SPASE_II"/>
    <property type="match status" value="1"/>
</dbReference>
<sequence>MKALFRLLFLSLALLSFVGDQASKYGIFRWLYNDGIGDQKQVVDGWFCLRADYIPNGPEGDCALTTWSGKILPRVNKGALFGLGNEHEHRSNFFFACVSVAAAVFIFVWGFRKAGPKDRLLTFSLGLILGGTLGNFYDRVVFGGVRDFFDFYKIGFPVFNVADCCLVVGAFLLLTQAIFFTKPEQAPASGEETKTAFAVQS</sequence>
<evidence type="ECO:0000313" key="14">
    <source>
        <dbReference type="Proteomes" id="UP000676194"/>
    </source>
</evidence>
<evidence type="ECO:0000256" key="9">
    <source>
        <dbReference type="HAMAP-Rule" id="MF_00161"/>
    </source>
</evidence>
<protein>
    <recommendedName>
        <fullName evidence="9">Lipoprotein signal peptidase</fullName>
        <ecNumber evidence="9">3.4.23.36</ecNumber>
    </recommendedName>
    <alternativeName>
        <fullName evidence="9">Prolipoprotein signal peptidase</fullName>
    </alternativeName>
    <alternativeName>
        <fullName evidence="9">Signal peptidase II</fullName>
        <shortName evidence="9">SPase II</shortName>
    </alternativeName>
</protein>
<feature type="chain" id="PRO_5034865291" description="Lipoprotein signal peptidase" evidence="12">
    <location>
        <begin position="23"/>
        <end position="201"/>
    </location>
</feature>
<feature type="transmembrane region" description="Helical" evidence="9">
    <location>
        <begin position="93"/>
        <end position="111"/>
    </location>
</feature>
<evidence type="ECO:0000313" key="13">
    <source>
        <dbReference type="EMBL" id="QVL30895.1"/>
    </source>
</evidence>
<keyword evidence="14" id="KW-1185">Reference proteome</keyword>
<dbReference type="InterPro" id="IPR001872">
    <property type="entry name" value="Peptidase_A8"/>
</dbReference>
<dbReference type="EMBL" id="CP074694">
    <property type="protein sequence ID" value="QVL30895.1"/>
    <property type="molecule type" value="Genomic_DNA"/>
</dbReference>
<feature type="transmembrane region" description="Helical" evidence="9">
    <location>
        <begin position="120"/>
        <end position="137"/>
    </location>
</feature>
<keyword evidence="8 9" id="KW-0472">Membrane</keyword>
<keyword evidence="4 9" id="KW-0812">Transmembrane</keyword>
<evidence type="ECO:0000256" key="8">
    <source>
        <dbReference type="ARBA" id="ARBA00023136"/>
    </source>
</evidence>
<proteinExistence type="inferred from homology"/>
<comment type="pathway">
    <text evidence="9">Protein modification; lipoprotein biosynthesis (signal peptide cleavage).</text>
</comment>
<evidence type="ECO:0000256" key="7">
    <source>
        <dbReference type="ARBA" id="ARBA00022989"/>
    </source>
</evidence>
<dbReference type="GO" id="GO:0006508">
    <property type="term" value="P:proteolysis"/>
    <property type="evidence" value="ECO:0007669"/>
    <property type="project" value="UniProtKB-KW"/>
</dbReference>
<dbReference type="KEGG" id="tsph:KIH39_18850"/>
<organism evidence="13 14">
    <name type="scientific">Telmatocola sphagniphila</name>
    <dbReference type="NCBI Taxonomy" id="1123043"/>
    <lineage>
        <taxon>Bacteria</taxon>
        <taxon>Pseudomonadati</taxon>
        <taxon>Planctomycetota</taxon>
        <taxon>Planctomycetia</taxon>
        <taxon>Gemmatales</taxon>
        <taxon>Gemmataceae</taxon>
    </lineage>
</organism>
<dbReference type="NCBIfam" id="TIGR00077">
    <property type="entry name" value="lspA"/>
    <property type="match status" value="1"/>
</dbReference>